<dbReference type="InterPro" id="IPR029058">
    <property type="entry name" value="AB_hydrolase_fold"/>
</dbReference>
<keyword evidence="1" id="KW-0560">Oxidoreductase</keyword>
<dbReference type="InterPro" id="IPR000073">
    <property type="entry name" value="AB_hydrolase_1"/>
</dbReference>
<dbReference type="PRINTS" id="PR00111">
    <property type="entry name" value="ABHYDROLASE"/>
</dbReference>
<gene>
    <name evidence="3" type="ORF">GCM10023094_55690</name>
</gene>
<proteinExistence type="predicted"/>
<evidence type="ECO:0000259" key="2">
    <source>
        <dbReference type="Pfam" id="PF00561"/>
    </source>
</evidence>
<evidence type="ECO:0000313" key="3">
    <source>
        <dbReference type="EMBL" id="GAA4491352.1"/>
    </source>
</evidence>
<dbReference type="InterPro" id="IPR050471">
    <property type="entry name" value="AB_hydrolase"/>
</dbReference>
<dbReference type="EMBL" id="BAABFB010000089">
    <property type="protein sequence ID" value="GAA4491352.1"/>
    <property type="molecule type" value="Genomic_DNA"/>
</dbReference>
<dbReference type="GO" id="GO:0016787">
    <property type="term" value="F:hydrolase activity"/>
    <property type="evidence" value="ECO:0007669"/>
    <property type="project" value="UniProtKB-KW"/>
</dbReference>
<dbReference type="Gene3D" id="3.40.50.1820">
    <property type="entry name" value="alpha/beta hydrolase"/>
    <property type="match status" value="1"/>
</dbReference>
<dbReference type="Proteomes" id="UP001501183">
    <property type="component" value="Unassembled WGS sequence"/>
</dbReference>
<dbReference type="InterPro" id="IPR000639">
    <property type="entry name" value="Epox_hydrolase-like"/>
</dbReference>
<reference evidence="4" key="1">
    <citation type="journal article" date="2019" name="Int. J. Syst. Evol. Microbiol.">
        <title>The Global Catalogue of Microorganisms (GCM) 10K type strain sequencing project: providing services to taxonomists for standard genome sequencing and annotation.</title>
        <authorList>
            <consortium name="The Broad Institute Genomics Platform"/>
            <consortium name="The Broad Institute Genome Sequencing Center for Infectious Disease"/>
            <person name="Wu L."/>
            <person name="Ma J."/>
        </authorList>
    </citation>
    <scope>NUCLEOTIDE SEQUENCE [LARGE SCALE GENOMIC DNA]</scope>
    <source>
        <strain evidence="4">JCM 32206</strain>
    </source>
</reference>
<keyword evidence="4" id="KW-1185">Reference proteome</keyword>
<keyword evidence="3" id="KW-0378">Hydrolase</keyword>
<dbReference type="Pfam" id="PF00561">
    <property type="entry name" value="Abhydrolase_1"/>
    <property type="match status" value="1"/>
</dbReference>
<dbReference type="PANTHER" id="PTHR43433:SF5">
    <property type="entry name" value="AB HYDROLASE-1 DOMAIN-CONTAINING PROTEIN"/>
    <property type="match status" value="1"/>
</dbReference>
<dbReference type="SUPFAM" id="SSF53474">
    <property type="entry name" value="alpha/beta-Hydrolases"/>
    <property type="match status" value="1"/>
</dbReference>
<name>A0ABP8PU20_9NOCA</name>
<organism evidence="3 4">
    <name type="scientific">Rhodococcus olei</name>
    <dbReference type="NCBI Taxonomy" id="2161675"/>
    <lineage>
        <taxon>Bacteria</taxon>
        <taxon>Bacillati</taxon>
        <taxon>Actinomycetota</taxon>
        <taxon>Actinomycetes</taxon>
        <taxon>Mycobacteriales</taxon>
        <taxon>Nocardiaceae</taxon>
        <taxon>Rhodococcus</taxon>
    </lineage>
</organism>
<accession>A0ABP8PU20</accession>
<keyword evidence="1" id="KW-0575">Peroxidase</keyword>
<protein>
    <submittedName>
        <fullName evidence="3">Alpha/beta hydrolase</fullName>
    </submittedName>
</protein>
<comment type="caution">
    <text evidence="3">The sequence shown here is derived from an EMBL/GenBank/DDBJ whole genome shotgun (WGS) entry which is preliminary data.</text>
</comment>
<dbReference type="PANTHER" id="PTHR43433">
    <property type="entry name" value="HYDROLASE, ALPHA/BETA FOLD FAMILY PROTEIN"/>
    <property type="match status" value="1"/>
</dbReference>
<dbReference type="PRINTS" id="PR00412">
    <property type="entry name" value="EPOXHYDRLASE"/>
</dbReference>
<feature type="domain" description="AB hydrolase-1" evidence="2">
    <location>
        <begin position="23"/>
        <end position="252"/>
    </location>
</feature>
<evidence type="ECO:0000313" key="4">
    <source>
        <dbReference type="Proteomes" id="UP001501183"/>
    </source>
</evidence>
<evidence type="ECO:0000256" key="1">
    <source>
        <dbReference type="ARBA" id="ARBA00022559"/>
    </source>
</evidence>
<sequence length="281" mass="30602">MLKMVETLRKNQIAVQDVGDGRPVILLAGFGLDHTVWDAQVTMLSATHRTLCIDLRGTGQSDKPRLGYTLSELTADVVGVADALGLGSFDLVGWSFGGQVAFNLAARHPERVRRLVLVGSNGVRGCRSDEFPFGRRRDRLEPMLVRGETENRPASRRATIAAGFANEPNPAVLDYLTAVSLQMPSWSALACYTTMLDADLISEIPALTMPVRLIVGSEDPVHPVQGARWLAERLADGYVLEMPGCGHYPMFEAGAMLDHGLHQFLDGDPEVLVPQARGRSE</sequence>